<reference evidence="2" key="1">
    <citation type="submission" date="2023-06" db="EMBL/GenBank/DDBJ databases">
        <authorList>
            <person name="Noh H."/>
        </authorList>
    </citation>
    <scope>NUCLEOTIDE SEQUENCE</scope>
    <source>
        <strain evidence="2">DUCC20226</strain>
    </source>
</reference>
<evidence type="ECO:0000313" key="3">
    <source>
        <dbReference type="Proteomes" id="UP001265746"/>
    </source>
</evidence>
<sequence>MDPSGLPSVTAGADTVDDKGNNNDGNNNNGGNRGNGDNGGSGDSQGSDLPLGWPFTRPTREALDFLELPLTTGVPRPVYHNASIPLRRVDRPEGVLFNDPFCTLPLEVPRIPQSIPSLIHLADYLNVSPGPYDEPAEPDSPTMMPTAGHRDAQARVPQAHNAVQQTTSVLSPPRGIFSRPRIRSLPRKRSRSQYRGDHTDSEDQDEVFRGAEPANIPKRPQSTVRFLVPQNDQASASPKTVEARPRRMVTIRSHAAARVWQELEKHTE</sequence>
<dbReference type="AlphaFoldDB" id="A0AAD9W889"/>
<feature type="compositionally biased region" description="Gly residues" evidence="1">
    <location>
        <begin position="31"/>
        <end position="43"/>
    </location>
</feature>
<feature type="compositionally biased region" description="Polar residues" evidence="1">
    <location>
        <begin position="161"/>
        <end position="170"/>
    </location>
</feature>
<feature type="region of interest" description="Disordered" evidence="1">
    <location>
        <begin position="161"/>
        <end position="221"/>
    </location>
</feature>
<gene>
    <name evidence="2" type="ORF">N8I77_000301</name>
</gene>
<organism evidence="2 3">
    <name type="scientific">Phomopsis amygdali</name>
    <name type="common">Fusicoccum amygdali</name>
    <dbReference type="NCBI Taxonomy" id="1214568"/>
    <lineage>
        <taxon>Eukaryota</taxon>
        <taxon>Fungi</taxon>
        <taxon>Dikarya</taxon>
        <taxon>Ascomycota</taxon>
        <taxon>Pezizomycotina</taxon>
        <taxon>Sordariomycetes</taxon>
        <taxon>Sordariomycetidae</taxon>
        <taxon>Diaporthales</taxon>
        <taxon>Diaporthaceae</taxon>
        <taxon>Diaporthe</taxon>
    </lineage>
</organism>
<dbReference type="EMBL" id="JAUJFL010000001">
    <property type="protein sequence ID" value="KAK2613383.1"/>
    <property type="molecule type" value="Genomic_DNA"/>
</dbReference>
<evidence type="ECO:0000256" key="1">
    <source>
        <dbReference type="SAM" id="MobiDB-lite"/>
    </source>
</evidence>
<comment type="caution">
    <text evidence="2">The sequence shown here is derived from an EMBL/GenBank/DDBJ whole genome shotgun (WGS) entry which is preliminary data.</text>
</comment>
<feature type="compositionally biased region" description="Basic and acidic residues" evidence="1">
    <location>
        <begin position="194"/>
        <end position="209"/>
    </location>
</feature>
<keyword evidence="3" id="KW-1185">Reference proteome</keyword>
<feature type="region of interest" description="Disordered" evidence="1">
    <location>
        <begin position="1"/>
        <end position="55"/>
    </location>
</feature>
<feature type="compositionally biased region" description="Basic residues" evidence="1">
    <location>
        <begin position="180"/>
        <end position="192"/>
    </location>
</feature>
<dbReference type="Proteomes" id="UP001265746">
    <property type="component" value="Unassembled WGS sequence"/>
</dbReference>
<proteinExistence type="predicted"/>
<evidence type="ECO:0000313" key="2">
    <source>
        <dbReference type="EMBL" id="KAK2613383.1"/>
    </source>
</evidence>
<accession>A0AAD9W889</accession>
<protein>
    <submittedName>
        <fullName evidence="2">Uncharacterized protein</fullName>
    </submittedName>
</protein>
<name>A0AAD9W889_PHOAM</name>